<dbReference type="EMBL" id="CARXXK010000001">
    <property type="protein sequence ID" value="CAI6344755.1"/>
    <property type="molecule type" value="Genomic_DNA"/>
</dbReference>
<organism evidence="1 2">
    <name type="scientific">Macrosiphum euphorbiae</name>
    <name type="common">potato aphid</name>
    <dbReference type="NCBI Taxonomy" id="13131"/>
    <lineage>
        <taxon>Eukaryota</taxon>
        <taxon>Metazoa</taxon>
        <taxon>Ecdysozoa</taxon>
        <taxon>Arthropoda</taxon>
        <taxon>Hexapoda</taxon>
        <taxon>Insecta</taxon>
        <taxon>Pterygota</taxon>
        <taxon>Neoptera</taxon>
        <taxon>Paraneoptera</taxon>
        <taxon>Hemiptera</taxon>
        <taxon>Sternorrhyncha</taxon>
        <taxon>Aphidomorpha</taxon>
        <taxon>Aphidoidea</taxon>
        <taxon>Aphididae</taxon>
        <taxon>Macrosiphini</taxon>
        <taxon>Macrosiphum</taxon>
    </lineage>
</organism>
<keyword evidence="2" id="KW-1185">Reference proteome</keyword>
<sequence length="100" mass="11757">MFYIEISINSDEHLNTNMTVKRQIRPLKRYRPFQDKFDVCLMNVNEASSLVISKTVRETETHYICRVSSCRELKVFQKKVLMTCLLLDNRHVFSSSVNPA</sequence>
<dbReference type="AlphaFoldDB" id="A0AAV0VMD7"/>
<protein>
    <submittedName>
        <fullName evidence="1">Uncharacterized protein</fullName>
    </submittedName>
</protein>
<name>A0AAV0VMD7_9HEMI</name>
<gene>
    <name evidence="1" type="ORF">MEUPH1_LOCUS1851</name>
</gene>
<reference evidence="1 2" key="1">
    <citation type="submission" date="2023-01" db="EMBL/GenBank/DDBJ databases">
        <authorList>
            <person name="Whitehead M."/>
        </authorList>
    </citation>
    <scope>NUCLEOTIDE SEQUENCE [LARGE SCALE GENOMIC DNA]</scope>
</reference>
<evidence type="ECO:0000313" key="1">
    <source>
        <dbReference type="EMBL" id="CAI6344755.1"/>
    </source>
</evidence>
<comment type="caution">
    <text evidence="1">The sequence shown here is derived from an EMBL/GenBank/DDBJ whole genome shotgun (WGS) entry which is preliminary data.</text>
</comment>
<dbReference type="Proteomes" id="UP001160148">
    <property type="component" value="Unassembled WGS sequence"/>
</dbReference>
<accession>A0AAV0VMD7</accession>
<proteinExistence type="predicted"/>
<evidence type="ECO:0000313" key="2">
    <source>
        <dbReference type="Proteomes" id="UP001160148"/>
    </source>
</evidence>